<dbReference type="PANTHER" id="PTHR14209">
    <property type="entry name" value="ISOAMYL ACETATE-HYDROLYZING ESTERASE 1"/>
    <property type="match status" value="1"/>
</dbReference>
<gene>
    <name evidence="2" type="ORF">CONCODRAFT_2651</name>
</gene>
<dbReference type="AlphaFoldDB" id="A0A137PH30"/>
<dbReference type="Gene3D" id="3.40.50.1110">
    <property type="entry name" value="SGNH hydrolase"/>
    <property type="match status" value="1"/>
</dbReference>
<dbReference type="SUPFAM" id="SSF52266">
    <property type="entry name" value="SGNH hydrolase"/>
    <property type="match status" value="1"/>
</dbReference>
<protein>
    <submittedName>
        <fullName evidence="2">SGNH hydrolase</fullName>
    </submittedName>
</protein>
<dbReference type="GO" id="GO:0016787">
    <property type="term" value="F:hydrolase activity"/>
    <property type="evidence" value="ECO:0007669"/>
    <property type="project" value="UniProtKB-KW"/>
</dbReference>
<dbReference type="OMA" id="DSHTQKG"/>
<dbReference type="InterPro" id="IPR013830">
    <property type="entry name" value="SGNH_hydro"/>
</dbReference>
<keyword evidence="3" id="KW-1185">Reference proteome</keyword>
<dbReference type="Pfam" id="PF13472">
    <property type="entry name" value="Lipase_GDSL_2"/>
    <property type="match status" value="1"/>
</dbReference>
<accession>A0A137PH30</accession>
<organism evidence="2 3">
    <name type="scientific">Conidiobolus coronatus (strain ATCC 28846 / CBS 209.66 / NRRL 28638)</name>
    <name type="common">Delacroixia coronata</name>
    <dbReference type="NCBI Taxonomy" id="796925"/>
    <lineage>
        <taxon>Eukaryota</taxon>
        <taxon>Fungi</taxon>
        <taxon>Fungi incertae sedis</taxon>
        <taxon>Zoopagomycota</taxon>
        <taxon>Entomophthoromycotina</taxon>
        <taxon>Entomophthoromycetes</taxon>
        <taxon>Entomophthorales</taxon>
        <taxon>Ancylistaceae</taxon>
        <taxon>Conidiobolus</taxon>
    </lineage>
</organism>
<dbReference type="OrthoDB" id="671439at2759"/>
<feature type="domain" description="SGNH hydrolase-type esterase" evidence="1">
    <location>
        <begin position="10"/>
        <end position="200"/>
    </location>
</feature>
<dbReference type="Proteomes" id="UP000070444">
    <property type="component" value="Unassembled WGS sequence"/>
</dbReference>
<dbReference type="STRING" id="796925.A0A137PH30"/>
<dbReference type="InterPro" id="IPR045136">
    <property type="entry name" value="Iah1-like"/>
</dbReference>
<evidence type="ECO:0000313" key="2">
    <source>
        <dbReference type="EMBL" id="KXN74275.1"/>
    </source>
</evidence>
<evidence type="ECO:0000259" key="1">
    <source>
        <dbReference type="Pfam" id="PF13472"/>
    </source>
</evidence>
<keyword evidence="2" id="KW-0378">Hydrolase</keyword>
<proteinExistence type="predicted"/>
<evidence type="ECO:0000313" key="3">
    <source>
        <dbReference type="Proteomes" id="UP000070444"/>
    </source>
</evidence>
<dbReference type="CDD" id="cd01838">
    <property type="entry name" value="Isoamyl_acetate_hydrolase_like"/>
    <property type="match status" value="1"/>
</dbReference>
<reference evidence="2 3" key="1">
    <citation type="journal article" date="2015" name="Genome Biol. Evol.">
        <title>Phylogenomic analyses indicate that early fungi evolved digesting cell walls of algal ancestors of land plants.</title>
        <authorList>
            <person name="Chang Y."/>
            <person name="Wang S."/>
            <person name="Sekimoto S."/>
            <person name="Aerts A.L."/>
            <person name="Choi C."/>
            <person name="Clum A."/>
            <person name="LaButti K.M."/>
            <person name="Lindquist E.A."/>
            <person name="Yee Ngan C."/>
            <person name="Ohm R.A."/>
            <person name="Salamov A.A."/>
            <person name="Grigoriev I.V."/>
            <person name="Spatafora J.W."/>
            <person name="Berbee M.L."/>
        </authorList>
    </citation>
    <scope>NUCLEOTIDE SEQUENCE [LARGE SCALE GENOMIC DNA]</scope>
    <source>
        <strain evidence="2 3">NRRL 28638</strain>
    </source>
</reference>
<dbReference type="PANTHER" id="PTHR14209:SF19">
    <property type="entry name" value="ISOAMYL ACETATE-HYDROLYZING ESTERASE 1 HOMOLOG"/>
    <property type="match status" value="1"/>
</dbReference>
<dbReference type="EMBL" id="KQ964425">
    <property type="protein sequence ID" value="KXN74275.1"/>
    <property type="molecule type" value="Genomic_DNA"/>
</dbReference>
<name>A0A137PH30_CONC2</name>
<sequence>MTAFDNKLVFIGDSLTERGFDVKENGWTAQIANHFARQYEVVARAYAGYNTKWVQPIVDDIIEADIAPDAEKVQLVTIWFGSNDGAEPTSQHHVPIADYKQNLINIIKKLKQIPRSSELPLLLVTPPALHAEAWKKFASENDYGEQDRYNEVIFKYAEVVRKLGAEYNIPVLDFWVEGGIVPQVEDQFVDGLHFSVKGNDIVTKLLIEKLEKEYGHLALSQEKWKYPFFTALYGQ</sequence>
<dbReference type="InterPro" id="IPR036514">
    <property type="entry name" value="SGNH_hydro_sf"/>
</dbReference>